<proteinExistence type="predicted"/>
<evidence type="ECO:0000313" key="4">
    <source>
        <dbReference type="Proteomes" id="UP000823775"/>
    </source>
</evidence>
<evidence type="ECO:0000313" key="3">
    <source>
        <dbReference type="EMBL" id="MCD9645642.1"/>
    </source>
</evidence>
<feature type="compositionally biased region" description="Basic and acidic residues" evidence="1">
    <location>
        <begin position="17"/>
        <end position="26"/>
    </location>
</feature>
<sequence>MINLRVQAIWMCLLIKQDGHASKGNEDGEDDEDGEGDNEDEEDDKDGEGNNEDGKGDNKDGEDENNDDDDDTDEKTTTVDDKTEEENDENVGSTPAEASSSRRDPSTTSTKIVEFAVMTGLNYHSPPRVGGAISATKGENLFNVLCARDVGKNISSDWIKLSADYEAFNAYSWG</sequence>
<feature type="region of interest" description="Disordered" evidence="1">
    <location>
        <begin position="17"/>
        <end position="109"/>
    </location>
</feature>
<dbReference type="Proteomes" id="UP000823775">
    <property type="component" value="Unassembled WGS sequence"/>
</dbReference>
<dbReference type="EMBL" id="JACEIK010004488">
    <property type="protein sequence ID" value="MCD9645642.1"/>
    <property type="molecule type" value="Genomic_DNA"/>
</dbReference>
<evidence type="ECO:0000256" key="1">
    <source>
        <dbReference type="SAM" id="MobiDB-lite"/>
    </source>
</evidence>
<reference evidence="3 4" key="1">
    <citation type="journal article" date="2021" name="BMC Genomics">
        <title>Datura genome reveals duplications of psychoactive alkaloid biosynthetic genes and high mutation rate following tissue culture.</title>
        <authorList>
            <person name="Rajewski A."/>
            <person name="Carter-House D."/>
            <person name="Stajich J."/>
            <person name="Litt A."/>
        </authorList>
    </citation>
    <scope>NUCLEOTIDE SEQUENCE [LARGE SCALE GENOMIC DNA]</scope>
    <source>
        <strain evidence="3">AR-01</strain>
    </source>
</reference>
<feature type="chain" id="PRO_5047253155" evidence="2">
    <location>
        <begin position="22"/>
        <end position="174"/>
    </location>
</feature>
<name>A0ABS8VGM2_DATST</name>
<gene>
    <name evidence="3" type="ORF">HAX54_034686</name>
</gene>
<organism evidence="3 4">
    <name type="scientific">Datura stramonium</name>
    <name type="common">Jimsonweed</name>
    <name type="synonym">Common thornapple</name>
    <dbReference type="NCBI Taxonomy" id="4076"/>
    <lineage>
        <taxon>Eukaryota</taxon>
        <taxon>Viridiplantae</taxon>
        <taxon>Streptophyta</taxon>
        <taxon>Embryophyta</taxon>
        <taxon>Tracheophyta</taxon>
        <taxon>Spermatophyta</taxon>
        <taxon>Magnoliopsida</taxon>
        <taxon>eudicotyledons</taxon>
        <taxon>Gunneridae</taxon>
        <taxon>Pentapetalae</taxon>
        <taxon>asterids</taxon>
        <taxon>lamiids</taxon>
        <taxon>Solanales</taxon>
        <taxon>Solanaceae</taxon>
        <taxon>Solanoideae</taxon>
        <taxon>Datureae</taxon>
        <taxon>Datura</taxon>
    </lineage>
</organism>
<feature type="compositionally biased region" description="Acidic residues" evidence="1">
    <location>
        <begin position="27"/>
        <end position="51"/>
    </location>
</feature>
<comment type="caution">
    <text evidence="3">The sequence shown here is derived from an EMBL/GenBank/DDBJ whole genome shotgun (WGS) entry which is preliminary data.</text>
</comment>
<evidence type="ECO:0000256" key="2">
    <source>
        <dbReference type="SAM" id="SignalP"/>
    </source>
</evidence>
<keyword evidence="4" id="KW-1185">Reference proteome</keyword>
<keyword evidence="2" id="KW-0732">Signal</keyword>
<accession>A0ABS8VGM2</accession>
<protein>
    <submittedName>
        <fullName evidence="3">Uncharacterized protein</fullName>
    </submittedName>
</protein>
<feature type="signal peptide" evidence="2">
    <location>
        <begin position="1"/>
        <end position="21"/>
    </location>
</feature>
<feature type="compositionally biased region" description="Acidic residues" evidence="1">
    <location>
        <begin position="60"/>
        <end position="73"/>
    </location>
</feature>